<dbReference type="GO" id="GO:0141221">
    <property type="term" value="F:histone deacetylase activity, hydrolytic mechanism"/>
    <property type="evidence" value="ECO:0007669"/>
    <property type="project" value="UniProtKB-EC"/>
</dbReference>
<dbReference type="InterPro" id="IPR037138">
    <property type="entry name" value="His_deacetylse_dom_sf"/>
</dbReference>
<evidence type="ECO:0000256" key="6">
    <source>
        <dbReference type="ARBA" id="ARBA00023163"/>
    </source>
</evidence>
<feature type="binding site" evidence="13">
    <location>
        <position position="174"/>
    </location>
    <ligand>
        <name>a divalent metal cation</name>
        <dbReference type="ChEBI" id="CHEBI:60240"/>
    </ligand>
</feature>
<keyword evidence="4 10" id="KW-0156">Chromatin regulator</keyword>
<evidence type="ECO:0000256" key="7">
    <source>
        <dbReference type="ARBA" id="ARBA00023242"/>
    </source>
</evidence>
<comment type="similarity">
    <text evidence="9 10">Belongs to the histone deacetylase family. HD Type 1 subfamily.</text>
</comment>
<keyword evidence="2" id="KW-0678">Repressor</keyword>
<feature type="binding site" evidence="12">
    <location>
        <position position="145"/>
    </location>
    <ligand>
        <name>substrate</name>
    </ligand>
</feature>
<keyword evidence="3 10" id="KW-0378">Hydrolase</keyword>
<dbReference type="InterPro" id="IPR023801">
    <property type="entry name" value="His_deacetylse_dom"/>
</dbReference>
<evidence type="ECO:0000259" key="14">
    <source>
        <dbReference type="Pfam" id="PF00850"/>
    </source>
</evidence>
<accession>A0A914C2B0</accession>
<protein>
    <recommendedName>
        <fullName evidence="10">Histone deacetylase</fullName>
        <ecNumber evidence="10">3.5.1.98</ecNumber>
    </recommendedName>
</protein>
<proteinExistence type="inferred from homology"/>
<evidence type="ECO:0000256" key="1">
    <source>
        <dbReference type="ARBA" id="ARBA00004123"/>
    </source>
</evidence>
<evidence type="ECO:0000256" key="10">
    <source>
        <dbReference type="PIRNR" id="PIRNR037913"/>
    </source>
</evidence>
<evidence type="ECO:0000256" key="2">
    <source>
        <dbReference type="ARBA" id="ARBA00022491"/>
    </source>
</evidence>
<comment type="subcellular location">
    <subcellularLocation>
        <location evidence="1 10">Nucleus</location>
    </subcellularLocation>
</comment>
<reference evidence="16" key="1">
    <citation type="submission" date="2022-11" db="UniProtKB">
        <authorList>
            <consortium name="WormBaseParasite"/>
        </authorList>
    </citation>
    <scope>IDENTIFICATION</scope>
</reference>
<dbReference type="GO" id="GO:0005634">
    <property type="term" value="C:nucleus"/>
    <property type="evidence" value="ECO:0007669"/>
    <property type="project" value="UniProtKB-SubCell"/>
</dbReference>
<dbReference type="Gene3D" id="3.40.800.20">
    <property type="entry name" value="Histone deacetylase domain"/>
    <property type="match status" value="1"/>
</dbReference>
<evidence type="ECO:0000256" key="13">
    <source>
        <dbReference type="PIRSR" id="PIRSR037913-3"/>
    </source>
</evidence>
<evidence type="ECO:0000256" key="5">
    <source>
        <dbReference type="ARBA" id="ARBA00023015"/>
    </source>
</evidence>
<dbReference type="WBParaSite" id="ACRNAN_Path_1579.g6139.t1">
    <property type="protein sequence ID" value="ACRNAN_Path_1579.g6139.t1"/>
    <property type="gene ID" value="ACRNAN_Path_1579.g6139"/>
</dbReference>
<evidence type="ECO:0000256" key="12">
    <source>
        <dbReference type="PIRSR" id="PIRSR037913-2"/>
    </source>
</evidence>
<dbReference type="InterPro" id="IPR023696">
    <property type="entry name" value="Ureohydrolase_dom_sf"/>
</dbReference>
<feature type="binding site" evidence="12">
    <location>
        <position position="95"/>
    </location>
    <ligand>
        <name>substrate</name>
    </ligand>
</feature>
<dbReference type="PRINTS" id="PR01270">
    <property type="entry name" value="HDASUPER"/>
</dbReference>
<dbReference type="PANTHER" id="PTHR10625:SF36">
    <property type="entry name" value="HISTONE DEACETYLASE 3"/>
    <property type="match status" value="1"/>
</dbReference>
<keyword evidence="6 10" id="KW-0804">Transcription</keyword>
<feature type="active site" description="Proton acceptor" evidence="11">
    <location>
        <position position="137"/>
    </location>
</feature>
<dbReference type="PRINTS" id="PR01271">
    <property type="entry name" value="HISDACETLASE"/>
</dbReference>
<evidence type="ECO:0000256" key="4">
    <source>
        <dbReference type="ARBA" id="ARBA00022853"/>
    </source>
</evidence>
<keyword evidence="7 10" id="KW-0539">Nucleus</keyword>
<dbReference type="PANTHER" id="PTHR10625">
    <property type="entry name" value="HISTONE DEACETYLASE HDAC1-RELATED"/>
    <property type="match status" value="1"/>
</dbReference>
<feature type="binding site" evidence="13">
    <location>
        <position position="261"/>
    </location>
    <ligand>
        <name>a divalent metal cation</name>
        <dbReference type="ChEBI" id="CHEBI:60240"/>
    </ligand>
</feature>
<feature type="binding site" evidence="13">
    <location>
        <position position="172"/>
    </location>
    <ligand>
        <name>a divalent metal cation</name>
        <dbReference type="ChEBI" id="CHEBI:60240"/>
    </ligand>
</feature>
<keyword evidence="15" id="KW-1185">Reference proteome</keyword>
<dbReference type="EC" id="3.5.1.98" evidence="10"/>
<dbReference type="InterPro" id="IPR000286">
    <property type="entry name" value="HDACs"/>
</dbReference>
<dbReference type="PIRSF" id="PIRSF037913">
    <property type="entry name" value="His_deacetylse_1"/>
    <property type="match status" value="1"/>
</dbReference>
<sequence>MTNKNRICYYYHPDVGNFHYGPNHPMKPQRLAAMHSLVTHYELDKHMKIYAPARASAYDMSRFHAPEYVDFLKRVSPINAEQFEKYFHKFNIGEDCPVFDGIFEFCSLYTGGSLEGAMRLNQGHCDIAINWSGGLHHAKKSEASGFCYVNDIVIGILELLKYHQRVLYIDIDIHHGDGVQEAFNLTDRVMTVSFHKYGNYFFPGTGDMYDVGVDQGRYYSVNVPLREGMDDESYLFLFKPIISAVIENYAPNVIVLQCGADSLGSDRLGCFNLSFAGHGECVKFVKDLGIPMLVLGGGGYTLRNVARCWAYETSILLEKEDEISDDLPDTTEYLEYFSPEFTLRPELPKRTENANSKEYLAAIKQDILENIRQIRTAPSVQMQPIPSDFYELQTIDSMRKLSLEENPPKDLEPI</sequence>
<dbReference type="Proteomes" id="UP000887540">
    <property type="component" value="Unplaced"/>
</dbReference>
<comment type="catalytic activity">
    <reaction evidence="8 10">
        <text>N(6)-acetyl-L-lysyl-[histone] + H2O = L-lysyl-[histone] + acetate</text>
        <dbReference type="Rhea" id="RHEA:58196"/>
        <dbReference type="Rhea" id="RHEA-COMP:9845"/>
        <dbReference type="Rhea" id="RHEA-COMP:11338"/>
        <dbReference type="ChEBI" id="CHEBI:15377"/>
        <dbReference type="ChEBI" id="CHEBI:29969"/>
        <dbReference type="ChEBI" id="CHEBI:30089"/>
        <dbReference type="ChEBI" id="CHEBI:61930"/>
        <dbReference type="EC" id="3.5.1.98"/>
    </reaction>
</comment>
<dbReference type="SUPFAM" id="SSF52768">
    <property type="entry name" value="Arginase/deacetylase"/>
    <property type="match status" value="1"/>
</dbReference>
<dbReference type="Pfam" id="PF00850">
    <property type="entry name" value="Hist_deacetyl"/>
    <property type="match status" value="1"/>
</dbReference>
<evidence type="ECO:0000313" key="15">
    <source>
        <dbReference type="Proteomes" id="UP000887540"/>
    </source>
</evidence>
<evidence type="ECO:0000256" key="8">
    <source>
        <dbReference type="ARBA" id="ARBA00048287"/>
    </source>
</evidence>
<evidence type="ECO:0000313" key="16">
    <source>
        <dbReference type="WBParaSite" id="ACRNAN_Path_1579.g6139.t1"/>
    </source>
</evidence>
<organism evidence="15 16">
    <name type="scientific">Acrobeloides nanus</name>
    <dbReference type="NCBI Taxonomy" id="290746"/>
    <lineage>
        <taxon>Eukaryota</taxon>
        <taxon>Metazoa</taxon>
        <taxon>Ecdysozoa</taxon>
        <taxon>Nematoda</taxon>
        <taxon>Chromadorea</taxon>
        <taxon>Rhabditida</taxon>
        <taxon>Tylenchina</taxon>
        <taxon>Cephalobomorpha</taxon>
        <taxon>Cephaloboidea</taxon>
        <taxon>Cephalobidae</taxon>
        <taxon>Acrobeloides</taxon>
    </lineage>
</organism>
<evidence type="ECO:0000256" key="9">
    <source>
        <dbReference type="ARBA" id="ARBA00061569"/>
    </source>
</evidence>
<evidence type="ECO:0000256" key="3">
    <source>
        <dbReference type="ARBA" id="ARBA00022801"/>
    </source>
</evidence>
<dbReference type="GO" id="GO:0040029">
    <property type="term" value="P:epigenetic regulation of gene expression"/>
    <property type="evidence" value="ECO:0007669"/>
    <property type="project" value="TreeGrafter"/>
</dbReference>
<evidence type="ECO:0000256" key="11">
    <source>
        <dbReference type="PIRSR" id="PIRSR037913-1"/>
    </source>
</evidence>
<name>A0A914C2B0_9BILA</name>
<dbReference type="InterPro" id="IPR003084">
    <property type="entry name" value="HDAC_I/II"/>
</dbReference>
<keyword evidence="13" id="KW-0479">Metal-binding</keyword>
<dbReference type="AlphaFoldDB" id="A0A914C2B0"/>
<dbReference type="GO" id="GO:0046872">
    <property type="term" value="F:metal ion binding"/>
    <property type="evidence" value="ECO:0007669"/>
    <property type="project" value="UniProtKB-KW"/>
</dbReference>
<dbReference type="FunFam" id="3.40.800.20:FF:000001">
    <property type="entry name" value="Histone deacetylase"/>
    <property type="match status" value="1"/>
</dbReference>
<keyword evidence="5 10" id="KW-0805">Transcription regulation</keyword>
<feature type="domain" description="Histone deacetylase" evidence="14">
    <location>
        <begin position="24"/>
        <end position="315"/>
    </location>
</feature>
<feature type="binding site" evidence="12">
    <location>
        <position position="300"/>
    </location>
    <ligand>
        <name>substrate</name>
    </ligand>
</feature>